<dbReference type="PANTHER" id="PTHR36480">
    <property type="entry name" value="OS06G0118900 PROTEIN-RELATED"/>
    <property type="match status" value="1"/>
</dbReference>
<accession>A0A8T0T3P1</accession>
<evidence type="ECO:0000313" key="2">
    <source>
        <dbReference type="EMBL" id="KAG2603845.1"/>
    </source>
</evidence>
<dbReference type="PANTHER" id="PTHR36480:SF10">
    <property type="entry name" value="LATE EMBRYOGENESIS ABUNDANT PROTEIN LEA-2 SUBGROUP DOMAIN-CONTAINING PROTEIN"/>
    <property type="match status" value="1"/>
</dbReference>
<evidence type="ECO:0000256" key="1">
    <source>
        <dbReference type="SAM" id="Phobius"/>
    </source>
</evidence>
<evidence type="ECO:0000313" key="3">
    <source>
        <dbReference type="Proteomes" id="UP000823388"/>
    </source>
</evidence>
<gene>
    <name evidence="2" type="ORF">PVAP13_4NG013943</name>
</gene>
<keyword evidence="3" id="KW-1185">Reference proteome</keyword>
<protein>
    <recommendedName>
        <fullName evidence="4">Late embryogenesis abundant protein LEA-2 subgroup domain-containing protein</fullName>
    </recommendedName>
</protein>
<organism evidence="2 3">
    <name type="scientific">Panicum virgatum</name>
    <name type="common">Blackwell switchgrass</name>
    <dbReference type="NCBI Taxonomy" id="38727"/>
    <lineage>
        <taxon>Eukaryota</taxon>
        <taxon>Viridiplantae</taxon>
        <taxon>Streptophyta</taxon>
        <taxon>Embryophyta</taxon>
        <taxon>Tracheophyta</taxon>
        <taxon>Spermatophyta</taxon>
        <taxon>Magnoliopsida</taxon>
        <taxon>Liliopsida</taxon>
        <taxon>Poales</taxon>
        <taxon>Poaceae</taxon>
        <taxon>PACMAD clade</taxon>
        <taxon>Panicoideae</taxon>
        <taxon>Panicodae</taxon>
        <taxon>Paniceae</taxon>
        <taxon>Panicinae</taxon>
        <taxon>Panicum</taxon>
        <taxon>Panicum sect. Hiantes</taxon>
    </lineage>
</organism>
<keyword evidence="1" id="KW-0472">Membrane</keyword>
<feature type="transmembrane region" description="Helical" evidence="1">
    <location>
        <begin position="83"/>
        <end position="105"/>
    </location>
</feature>
<reference evidence="2" key="1">
    <citation type="submission" date="2020-05" db="EMBL/GenBank/DDBJ databases">
        <title>WGS assembly of Panicum virgatum.</title>
        <authorList>
            <person name="Lovell J.T."/>
            <person name="Jenkins J."/>
            <person name="Shu S."/>
            <person name="Juenger T.E."/>
            <person name="Schmutz J."/>
        </authorList>
    </citation>
    <scope>NUCLEOTIDE SEQUENCE</scope>
    <source>
        <strain evidence="2">AP13</strain>
    </source>
</reference>
<comment type="caution">
    <text evidence="2">The sequence shown here is derived from an EMBL/GenBank/DDBJ whole genome shotgun (WGS) entry which is preliminary data.</text>
</comment>
<sequence>MLTPFRINTRTHSNVRREEVARCSASCVDRSDRSLGAVRPVAAGRIVTKPTNVSSGRPVGAGARRVVLGTATAETRWLDAVRYTVAAVVTVLIVTVIVVAIKVVLRPESLRLSVVGGFVSSTPRPGATAAVELNVKLQAENPSGRARIYFLNITAYLFDNKTLAASTADPEQDCIINFGRPDFAVAQQMAVFFVMSVLGENETTIMDPNYFGMLYTKRRTISDVVMRVDGRLVTEVRSGANTTSHLATYYCWPLVVGEDEARSGMDVPCTENQSDG</sequence>
<proteinExistence type="predicted"/>
<keyword evidence="1" id="KW-1133">Transmembrane helix</keyword>
<name>A0A8T0T3P1_PANVG</name>
<dbReference type="AlphaFoldDB" id="A0A8T0T3P1"/>
<dbReference type="EMBL" id="CM029044">
    <property type="protein sequence ID" value="KAG2603845.1"/>
    <property type="molecule type" value="Genomic_DNA"/>
</dbReference>
<dbReference type="Proteomes" id="UP000823388">
    <property type="component" value="Chromosome 4N"/>
</dbReference>
<evidence type="ECO:0008006" key="4">
    <source>
        <dbReference type="Google" id="ProtNLM"/>
    </source>
</evidence>
<keyword evidence="1" id="KW-0812">Transmembrane</keyword>